<name>E8MA18_PHOS4</name>
<organism evidence="5 6">
    <name type="scientific">Vibrio sinaloensis DSM 21326</name>
    <dbReference type="NCBI Taxonomy" id="945550"/>
    <lineage>
        <taxon>Bacteria</taxon>
        <taxon>Pseudomonadati</taxon>
        <taxon>Pseudomonadota</taxon>
        <taxon>Gammaproteobacteria</taxon>
        <taxon>Vibrionales</taxon>
        <taxon>Vibrionaceae</taxon>
        <taxon>Vibrio</taxon>
        <taxon>Vibrio oreintalis group</taxon>
    </lineage>
</organism>
<reference evidence="5 6" key="1">
    <citation type="journal article" date="2012" name="Int. J. Syst. Evol. Microbiol.">
        <title>Vibrio caribbeanicus sp. nov., isolated from the marine sponge Scleritoderma cyanea.</title>
        <authorList>
            <person name="Hoffmann M."/>
            <person name="Monday S.R."/>
            <person name="Allard M.W."/>
            <person name="Strain E.A."/>
            <person name="Whittaker P."/>
            <person name="Naum M."/>
            <person name="McCarthy P.J."/>
            <person name="Lopez J.V."/>
            <person name="Fischer M."/>
            <person name="Brown E.W."/>
        </authorList>
    </citation>
    <scope>NUCLEOTIDE SEQUENCE [LARGE SCALE GENOMIC DNA]</scope>
    <source>
        <strain evidence="6">DSMZ 21326</strain>
    </source>
</reference>
<feature type="domain" description="Glycosyl transferase family 1" evidence="3">
    <location>
        <begin position="185"/>
        <end position="331"/>
    </location>
</feature>
<dbReference type="SUPFAM" id="SSF53756">
    <property type="entry name" value="UDP-Glycosyltransferase/glycogen phosphorylase"/>
    <property type="match status" value="1"/>
</dbReference>
<dbReference type="Proteomes" id="UP000006228">
    <property type="component" value="Unassembled WGS sequence"/>
</dbReference>
<evidence type="ECO:0000313" key="5">
    <source>
        <dbReference type="EMBL" id="EGA69135.1"/>
    </source>
</evidence>
<dbReference type="PANTHER" id="PTHR12526:SF510">
    <property type="entry name" value="D-INOSITOL 3-PHOSPHATE GLYCOSYLTRANSFERASE"/>
    <property type="match status" value="1"/>
</dbReference>
<evidence type="ECO:0000259" key="4">
    <source>
        <dbReference type="Pfam" id="PF13439"/>
    </source>
</evidence>
<comment type="caution">
    <text evidence="5">The sequence shown here is derived from an EMBL/GenBank/DDBJ whole genome shotgun (WGS) entry which is preliminary data.</text>
</comment>
<evidence type="ECO:0000259" key="3">
    <source>
        <dbReference type="Pfam" id="PF00534"/>
    </source>
</evidence>
<dbReference type="InterPro" id="IPR028098">
    <property type="entry name" value="Glyco_trans_4-like_N"/>
</dbReference>
<dbReference type="Pfam" id="PF13439">
    <property type="entry name" value="Glyco_transf_4"/>
    <property type="match status" value="1"/>
</dbReference>
<dbReference type="GeneID" id="95570420"/>
<protein>
    <submittedName>
        <fullName evidence="5">Glycosyltransferase</fullName>
    </submittedName>
</protein>
<dbReference type="RefSeq" id="WP_008079105.1">
    <property type="nucleotide sequence ID" value="NZ_AEVT01000092.1"/>
</dbReference>
<keyword evidence="1" id="KW-0328">Glycosyltransferase</keyword>
<dbReference type="Pfam" id="PF00534">
    <property type="entry name" value="Glycos_transf_1"/>
    <property type="match status" value="1"/>
</dbReference>
<dbReference type="AlphaFoldDB" id="E8MA18"/>
<dbReference type="Gene3D" id="3.40.50.2000">
    <property type="entry name" value="Glycogen Phosphorylase B"/>
    <property type="match status" value="2"/>
</dbReference>
<dbReference type="eggNOG" id="COG0438">
    <property type="taxonomic scope" value="Bacteria"/>
</dbReference>
<dbReference type="GO" id="GO:0016757">
    <property type="term" value="F:glycosyltransferase activity"/>
    <property type="evidence" value="ECO:0007669"/>
    <property type="project" value="UniProtKB-KW"/>
</dbReference>
<sequence length="363" mass="40089">MVTQSKTTIHVVQHLAPGGLESLALDMLAFSNANQRVLIVSLEGSKDTALSNWPKLTQYQDQLIFLDKPQGRSVETLIKLVKLFRILKPQSVHTHHIGPMIYGSVAARLAGVKSRIHTEHDAWHLNARKHRFLQGIALYLARPRVVADAQLVSDQLTRHFDYRDVTVIKNGIDCERFKPGSKHLARQALNIPLNQKIIGAAGRLEKVKGHDVLINAMTRLENNVHLVIAGCGSQKAQLETQARALGIAHRVTLLGLIDDMPRFYQSLDVFCLPSRSEGFPLSTLEAQACGIQTVATNVGATGETLDPATGTLVTAEDHHQMAMGLEHALETTSPSSPRSFVLDHNEIRKMVEAYTQLAQEKRA</sequence>
<evidence type="ECO:0000313" key="6">
    <source>
        <dbReference type="Proteomes" id="UP000006228"/>
    </source>
</evidence>
<gene>
    <name evidence="5" type="ORF">VISI1226_18844</name>
</gene>
<accession>E8MA18</accession>
<evidence type="ECO:0000256" key="1">
    <source>
        <dbReference type="ARBA" id="ARBA00022676"/>
    </source>
</evidence>
<dbReference type="EMBL" id="AEVT01000092">
    <property type="protein sequence ID" value="EGA69135.1"/>
    <property type="molecule type" value="Genomic_DNA"/>
</dbReference>
<feature type="domain" description="Glycosyltransferase subfamily 4-like N-terminal" evidence="4">
    <location>
        <begin position="18"/>
        <end position="176"/>
    </location>
</feature>
<evidence type="ECO:0000256" key="2">
    <source>
        <dbReference type="ARBA" id="ARBA00022679"/>
    </source>
</evidence>
<keyword evidence="2 5" id="KW-0808">Transferase</keyword>
<dbReference type="PANTHER" id="PTHR12526">
    <property type="entry name" value="GLYCOSYLTRANSFERASE"/>
    <property type="match status" value="1"/>
</dbReference>
<dbReference type="InterPro" id="IPR001296">
    <property type="entry name" value="Glyco_trans_1"/>
</dbReference>
<dbReference type="GO" id="GO:1901135">
    <property type="term" value="P:carbohydrate derivative metabolic process"/>
    <property type="evidence" value="ECO:0007669"/>
    <property type="project" value="UniProtKB-ARBA"/>
</dbReference>
<dbReference type="OrthoDB" id="9775208at2"/>
<proteinExistence type="predicted"/>